<name>A0AAV7MS54_PLEWA</name>
<dbReference type="Gene3D" id="3.30.250.20">
    <property type="entry name" value="L1 transposable element, C-terminal domain"/>
    <property type="match status" value="1"/>
</dbReference>
<evidence type="ECO:0000313" key="3">
    <source>
        <dbReference type="Proteomes" id="UP001066276"/>
    </source>
</evidence>
<proteinExistence type="predicted"/>
<comment type="caution">
    <text evidence="2">The sequence shown here is derived from an EMBL/GenBank/DDBJ whole genome shotgun (WGS) entry which is preliminary data.</text>
</comment>
<feature type="region of interest" description="Disordered" evidence="1">
    <location>
        <begin position="123"/>
        <end position="153"/>
    </location>
</feature>
<evidence type="ECO:0000313" key="2">
    <source>
        <dbReference type="EMBL" id="KAJ1106523.1"/>
    </source>
</evidence>
<evidence type="ECO:0000256" key="1">
    <source>
        <dbReference type="SAM" id="MobiDB-lite"/>
    </source>
</evidence>
<organism evidence="2 3">
    <name type="scientific">Pleurodeles waltl</name>
    <name type="common">Iberian ribbed newt</name>
    <dbReference type="NCBI Taxonomy" id="8319"/>
    <lineage>
        <taxon>Eukaryota</taxon>
        <taxon>Metazoa</taxon>
        <taxon>Chordata</taxon>
        <taxon>Craniata</taxon>
        <taxon>Vertebrata</taxon>
        <taxon>Euteleostomi</taxon>
        <taxon>Amphibia</taxon>
        <taxon>Batrachia</taxon>
        <taxon>Caudata</taxon>
        <taxon>Salamandroidea</taxon>
        <taxon>Salamandridae</taxon>
        <taxon>Pleurodelinae</taxon>
        <taxon>Pleurodeles</taxon>
    </lineage>
</organism>
<reference evidence="2" key="1">
    <citation type="journal article" date="2022" name="bioRxiv">
        <title>Sequencing and chromosome-scale assembly of the giantPleurodeles waltlgenome.</title>
        <authorList>
            <person name="Brown T."/>
            <person name="Elewa A."/>
            <person name="Iarovenko S."/>
            <person name="Subramanian E."/>
            <person name="Araus A.J."/>
            <person name="Petzold A."/>
            <person name="Susuki M."/>
            <person name="Suzuki K.-i.T."/>
            <person name="Hayashi T."/>
            <person name="Toyoda A."/>
            <person name="Oliveira C."/>
            <person name="Osipova E."/>
            <person name="Leigh N.D."/>
            <person name="Simon A."/>
            <person name="Yun M.H."/>
        </authorList>
    </citation>
    <scope>NUCLEOTIDE SEQUENCE</scope>
    <source>
        <strain evidence="2">20211129_DDA</strain>
        <tissue evidence="2">Liver</tissue>
    </source>
</reference>
<dbReference type="AlphaFoldDB" id="A0AAV7MS54"/>
<dbReference type="Proteomes" id="UP001066276">
    <property type="component" value="Chromosome 9"/>
</dbReference>
<dbReference type="PANTHER" id="PTHR11505">
    <property type="entry name" value="L1 TRANSPOSABLE ELEMENT-RELATED"/>
    <property type="match status" value="1"/>
</dbReference>
<feature type="compositionally biased region" description="Basic residues" evidence="1">
    <location>
        <begin position="138"/>
        <end position="153"/>
    </location>
</feature>
<gene>
    <name evidence="2" type="ORF">NDU88_003924</name>
</gene>
<feature type="region of interest" description="Disordered" evidence="1">
    <location>
        <begin position="1"/>
        <end position="23"/>
    </location>
</feature>
<keyword evidence="3" id="KW-1185">Reference proteome</keyword>
<dbReference type="InterPro" id="IPR004244">
    <property type="entry name" value="Transposase_22"/>
</dbReference>
<dbReference type="InterPro" id="IPR042566">
    <property type="entry name" value="L1_C"/>
</dbReference>
<dbReference type="EMBL" id="JANPWB010000013">
    <property type="protein sequence ID" value="KAJ1106523.1"/>
    <property type="molecule type" value="Genomic_DNA"/>
</dbReference>
<sequence length="231" mass="25978">MAKRCGAGGNTNRIPATPPPPEAYPRPITVRLMNFRDRDVILQGARKRGPLKIEGKEINIYPDYTNLVQKQRSAFASVKKVLRQNDMKYALLYPAKLRIEYEKRTHFLTSPREAWEWMETHGHHHGNRSIEDDNTKSTMRKKNRRVSRARRRSAATLTQIKAAQMKGLQDLRRKNGTLTNGRWNELASDAGGERYRTVGFGNGIGGVTASLGDPNDGGSVGLTHKLSSNNL</sequence>
<accession>A0AAV7MS54</accession>
<protein>
    <submittedName>
        <fullName evidence="2">Uncharacterized protein</fullName>
    </submittedName>
</protein>
<feature type="region of interest" description="Disordered" evidence="1">
    <location>
        <begin position="212"/>
        <end position="231"/>
    </location>
</feature>